<keyword evidence="3" id="KW-1185">Reference proteome</keyword>
<sequence>MVRRRMLRRDLVMRRSLYMKLRREERREWRNIRQYWKQNRRHRPYLKRIRSSDLLASTLGSDPHAETNTEFVKVMGKSLSTTDYKSKGHLIKWQAECSHGPKIPYLGMPFMEILAGLGEEPSPLNRKFFPKDDNIRNIVYSFRKKRLSGLYDQDLMESIIRLMDAEPIHFRPYEENGEGIQFQCEDQVAFDKNDGIM</sequence>
<gene>
    <name evidence="1" type="ORF">CAPTEDRAFT_214744</name>
</gene>
<proteinExistence type="predicted"/>
<evidence type="ECO:0000313" key="3">
    <source>
        <dbReference type="Proteomes" id="UP000014760"/>
    </source>
</evidence>
<evidence type="ECO:0000313" key="1">
    <source>
        <dbReference type="EMBL" id="ELU03313.1"/>
    </source>
</evidence>
<dbReference type="AlphaFoldDB" id="R7UHM4"/>
<organism evidence="1">
    <name type="scientific">Capitella teleta</name>
    <name type="common">Polychaete worm</name>
    <dbReference type="NCBI Taxonomy" id="283909"/>
    <lineage>
        <taxon>Eukaryota</taxon>
        <taxon>Metazoa</taxon>
        <taxon>Spiralia</taxon>
        <taxon>Lophotrochozoa</taxon>
        <taxon>Annelida</taxon>
        <taxon>Polychaeta</taxon>
        <taxon>Sedentaria</taxon>
        <taxon>Scolecida</taxon>
        <taxon>Capitellidae</taxon>
        <taxon>Capitella</taxon>
    </lineage>
</organism>
<protein>
    <submittedName>
        <fullName evidence="1 2">Uncharacterized protein</fullName>
    </submittedName>
</protein>
<dbReference type="Proteomes" id="UP000014760">
    <property type="component" value="Unassembled WGS sequence"/>
</dbReference>
<dbReference type="HOGENOM" id="CLU_1385370_0_0_1"/>
<reference evidence="2" key="3">
    <citation type="submission" date="2015-06" db="UniProtKB">
        <authorList>
            <consortium name="EnsemblMetazoa"/>
        </authorList>
    </citation>
    <scope>IDENTIFICATION</scope>
</reference>
<reference evidence="1 3" key="2">
    <citation type="journal article" date="2013" name="Nature">
        <title>Insights into bilaterian evolution from three spiralian genomes.</title>
        <authorList>
            <person name="Simakov O."/>
            <person name="Marletaz F."/>
            <person name="Cho S.J."/>
            <person name="Edsinger-Gonzales E."/>
            <person name="Havlak P."/>
            <person name="Hellsten U."/>
            <person name="Kuo D.H."/>
            <person name="Larsson T."/>
            <person name="Lv J."/>
            <person name="Arendt D."/>
            <person name="Savage R."/>
            <person name="Osoegawa K."/>
            <person name="de Jong P."/>
            <person name="Grimwood J."/>
            <person name="Chapman J.A."/>
            <person name="Shapiro H."/>
            <person name="Aerts A."/>
            <person name="Otillar R.P."/>
            <person name="Terry A.Y."/>
            <person name="Boore J.L."/>
            <person name="Grigoriev I.V."/>
            <person name="Lindberg D.R."/>
            <person name="Seaver E.C."/>
            <person name="Weisblat D.A."/>
            <person name="Putnam N.H."/>
            <person name="Rokhsar D.S."/>
        </authorList>
    </citation>
    <scope>NUCLEOTIDE SEQUENCE</scope>
    <source>
        <strain evidence="1 3">I ESC-2004</strain>
    </source>
</reference>
<evidence type="ECO:0000313" key="2">
    <source>
        <dbReference type="EnsemblMetazoa" id="CapteP214744"/>
    </source>
</evidence>
<accession>R7UHM4</accession>
<dbReference type="EnsemblMetazoa" id="CapteT214744">
    <property type="protein sequence ID" value="CapteP214744"/>
    <property type="gene ID" value="CapteG214744"/>
</dbReference>
<reference evidence="3" key="1">
    <citation type="submission" date="2012-12" db="EMBL/GenBank/DDBJ databases">
        <authorList>
            <person name="Hellsten U."/>
            <person name="Grimwood J."/>
            <person name="Chapman J.A."/>
            <person name="Shapiro H."/>
            <person name="Aerts A."/>
            <person name="Otillar R.P."/>
            <person name="Terry A.Y."/>
            <person name="Boore J.L."/>
            <person name="Simakov O."/>
            <person name="Marletaz F."/>
            <person name="Cho S.-J."/>
            <person name="Edsinger-Gonzales E."/>
            <person name="Havlak P."/>
            <person name="Kuo D.-H."/>
            <person name="Larsson T."/>
            <person name="Lv J."/>
            <person name="Arendt D."/>
            <person name="Savage R."/>
            <person name="Osoegawa K."/>
            <person name="de Jong P."/>
            <person name="Lindberg D.R."/>
            <person name="Seaver E.C."/>
            <person name="Weisblat D.A."/>
            <person name="Putnam N.H."/>
            <person name="Grigoriev I.V."/>
            <person name="Rokhsar D.S."/>
        </authorList>
    </citation>
    <scope>NUCLEOTIDE SEQUENCE</scope>
    <source>
        <strain evidence="3">I ESC-2004</strain>
    </source>
</reference>
<dbReference type="EMBL" id="AMQN01008500">
    <property type="status" value="NOT_ANNOTATED_CDS"/>
    <property type="molecule type" value="Genomic_DNA"/>
</dbReference>
<name>R7UHM4_CAPTE</name>
<dbReference type="EMBL" id="KB303281">
    <property type="protein sequence ID" value="ELU03313.1"/>
    <property type="molecule type" value="Genomic_DNA"/>
</dbReference>